<organism evidence="2 3">
    <name type="scientific">Methylocucumis oryzae</name>
    <dbReference type="NCBI Taxonomy" id="1632867"/>
    <lineage>
        <taxon>Bacteria</taxon>
        <taxon>Pseudomonadati</taxon>
        <taxon>Pseudomonadota</taxon>
        <taxon>Gammaproteobacteria</taxon>
        <taxon>Methylococcales</taxon>
        <taxon>Methylococcaceae</taxon>
        <taxon>Methylocucumis</taxon>
    </lineage>
</organism>
<comment type="caution">
    <text evidence="2">The sequence shown here is derived from an EMBL/GenBank/DDBJ whole genome shotgun (WGS) entry which is preliminary data.</text>
</comment>
<feature type="chain" id="PRO_5002462303" evidence="1">
    <location>
        <begin position="22"/>
        <end position="179"/>
    </location>
</feature>
<dbReference type="Proteomes" id="UP000033684">
    <property type="component" value="Unassembled WGS sequence"/>
</dbReference>
<proteinExistence type="predicted"/>
<evidence type="ECO:0000313" key="2">
    <source>
        <dbReference type="EMBL" id="KJV06100.1"/>
    </source>
</evidence>
<dbReference type="RefSeq" id="WP_045779603.1">
    <property type="nucleotide sequence ID" value="NZ_LAJX01000134.1"/>
</dbReference>
<protein>
    <submittedName>
        <fullName evidence="2">Uncharacterized protein</fullName>
    </submittedName>
</protein>
<evidence type="ECO:0000313" key="3">
    <source>
        <dbReference type="Proteomes" id="UP000033684"/>
    </source>
</evidence>
<keyword evidence="1" id="KW-0732">Signal</keyword>
<reference evidence="3" key="1">
    <citation type="submission" date="2015-03" db="EMBL/GenBank/DDBJ databases">
        <title>Draft genome sequence of a novel methanotroph (Sn10-6) isolated from flooded ricefield rhizosphere in India.</title>
        <authorList>
            <person name="Pandit P.S."/>
            <person name="Pore S.D."/>
            <person name="Arora P."/>
            <person name="Kapse N.G."/>
            <person name="Dhakephalkar P.K."/>
            <person name="Rahalkar M.C."/>
        </authorList>
    </citation>
    <scope>NUCLEOTIDE SEQUENCE [LARGE SCALE GENOMIC DNA]</scope>
    <source>
        <strain evidence="3">Sn10-6</strain>
    </source>
</reference>
<sequence length="179" mass="19983">MKLSNAIKLFALLSWSGLIMADIYEQDFELSTAPGWEPQAKGSWKVLGNQDNHYYQAKAKRGSIADEAYVSTYSGAEYQDLDYRVLVKSNNTYPSFALIRASADFYRNRNIGTGTGYAFGIRADCLVGEFGKEFRIFKQVNGSLIDIATWTPSDKLQCANKGNRMRITAVGSTLNFLSK</sequence>
<dbReference type="AlphaFoldDB" id="A0A0F3IH47"/>
<dbReference type="Gene3D" id="2.60.120.560">
    <property type="entry name" value="Exo-inulinase, domain 1"/>
    <property type="match status" value="1"/>
</dbReference>
<feature type="signal peptide" evidence="1">
    <location>
        <begin position="1"/>
        <end position="21"/>
    </location>
</feature>
<evidence type="ECO:0000256" key="1">
    <source>
        <dbReference type="SAM" id="SignalP"/>
    </source>
</evidence>
<dbReference type="EMBL" id="LAJX01000134">
    <property type="protein sequence ID" value="KJV06100.1"/>
    <property type="molecule type" value="Genomic_DNA"/>
</dbReference>
<keyword evidence="3" id="KW-1185">Reference proteome</keyword>
<name>A0A0F3IH47_9GAMM</name>
<reference evidence="2 3" key="2">
    <citation type="journal article" date="2016" name="Microb. Ecol.">
        <title>Genome Characteristics of a Novel Type I Methanotroph (Sn10-6) Isolated from a Flooded Indian Rice Field.</title>
        <authorList>
            <person name="Rahalkar M.C."/>
            <person name="Pandit P.S."/>
            <person name="Dhakephalkar P.K."/>
            <person name="Pore S."/>
            <person name="Arora P."/>
            <person name="Kapse N."/>
        </authorList>
    </citation>
    <scope>NUCLEOTIDE SEQUENCE [LARGE SCALE GENOMIC DNA]</scope>
    <source>
        <strain evidence="2 3">Sn10-6</strain>
    </source>
</reference>
<gene>
    <name evidence="2" type="ORF">VZ94_13370</name>
</gene>
<accession>A0A0F3IH47</accession>